<keyword evidence="1" id="KW-0732">Signal</keyword>
<evidence type="ECO:0000313" key="2">
    <source>
        <dbReference type="EMBL" id="MBB6561241.1"/>
    </source>
</evidence>
<name>A0A7X0UAH2_9BURK</name>
<dbReference type="AlphaFoldDB" id="A0A7X0UAH2"/>
<organism evidence="2 3">
    <name type="scientific">Acidovorax soli</name>
    <dbReference type="NCBI Taxonomy" id="592050"/>
    <lineage>
        <taxon>Bacteria</taxon>
        <taxon>Pseudomonadati</taxon>
        <taxon>Pseudomonadota</taxon>
        <taxon>Betaproteobacteria</taxon>
        <taxon>Burkholderiales</taxon>
        <taxon>Comamonadaceae</taxon>
        <taxon>Acidovorax</taxon>
    </lineage>
</organism>
<dbReference type="EMBL" id="JACHLK010000008">
    <property type="protein sequence ID" value="MBB6561241.1"/>
    <property type="molecule type" value="Genomic_DNA"/>
</dbReference>
<feature type="chain" id="PRO_5031140157" description="Lipoprotein LpqN" evidence="1">
    <location>
        <begin position="20"/>
        <end position="182"/>
    </location>
</feature>
<evidence type="ECO:0008006" key="4">
    <source>
        <dbReference type="Google" id="ProtNLM"/>
    </source>
</evidence>
<proteinExistence type="predicted"/>
<reference evidence="2 3" key="1">
    <citation type="submission" date="2020-08" db="EMBL/GenBank/DDBJ databases">
        <title>Functional genomics of gut bacteria from endangered species of beetles.</title>
        <authorList>
            <person name="Carlos-Shanley C."/>
        </authorList>
    </citation>
    <scope>NUCLEOTIDE SEQUENCE [LARGE SCALE GENOMIC DNA]</scope>
    <source>
        <strain evidence="2 3">S00198</strain>
    </source>
</reference>
<feature type="signal peptide" evidence="1">
    <location>
        <begin position="1"/>
        <end position="19"/>
    </location>
</feature>
<keyword evidence="3" id="KW-1185">Reference proteome</keyword>
<dbReference type="RefSeq" id="WP_184860092.1">
    <property type="nucleotide sequence ID" value="NZ_JACHLK010000008.1"/>
</dbReference>
<evidence type="ECO:0000313" key="3">
    <source>
        <dbReference type="Proteomes" id="UP000575083"/>
    </source>
</evidence>
<evidence type="ECO:0000256" key="1">
    <source>
        <dbReference type="SAM" id="SignalP"/>
    </source>
</evidence>
<dbReference type="Proteomes" id="UP000575083">
    <property type="component" value="Unassembled WGS sequence"/>
</dbReference>
<accession>A0A7X0UAH2</accession>
<protein>
    <recommendedName>
        <fullName evidence="4">Lipoprotein LpqN</fullName>
    </recommendedName>
</protein>
<sequence>MFRTALASMAFALCLPVLAEELRVPLPGRDDLVIDLPAPWRAQVRRPHAELPPSVAISGPDAKALQMLITPIWPVGSAPKAPTADELRALVQAGAARARPKAVESELPLQELGAPGKTGYYFSATDRAPEPDGYKHLTQGVLGMNELRVTFTVLVNGAPQEPTAQALELLRSLRRAPATKAP</sequence>
<comment type="caution">
    <text evidence="2">The sequence shown here is derived from an EMBL/GenBank/DDBJ whole genome shotgun (WGS) entry which is preliminary data.</text>
</comment>
<gene>
    <name evidence="2" type="ORF">HNP48_003934</name>
</gene>